<dbReference type="Gene3D" id="2.60.220.30">
    <property type="match status" value="2"/>
</dbReference>
<evidence type="ECO:0000256" key="4">
    <source>
        <dbReference type="ARBA" id="ARBA00022553"/>
    </source>
</evidence>
<dbReference type="Gene3D" id="2.60.40.2660">
    <property type="match status" value="1"/>
</dbReference>
<keyword evidence="5" id="KW-0677">Repeat</keyword>
<dbReference type="FunFam" id="2.60.220.30:FF:000002">
    <property type="entry name" value="Ankyrin-3 isoform 2"/>
    <property type="match status" value="1"/>
</dbReference>
<feature type="compositionally biased region" description="Polar residues" evidence="8">
    <location>
        <begin position="25"/>
        <end position="39"/>
    </location>
</feature>
<evidence type="ECO:0000256" key="3">
    <source>
        <dbReference type="ARBA" id="ARBA00022490"/>
    </source>
</evidence>
<feature type="compositionally biased region" description="Basic and acidic residues" evidence="8">
    <location>
        <begin position="586"/>
        <end position="598"/>
    </location>
</feature>
<feature type="region of interest" description="Disordered" evidence="8">
    <location>
        <begin position="574"/>
        <end position="628"/>
    </location>
</feature>
<dbReference type="PROSITE" id="PS50017">
    <property type="entry name" value="DEATH_DOMAIN"/>
    <property type="match status" value="1"/>
</dbReference>
<feature type="domain" description="ZU5" evidence="10">
    <location>
        <begin position="205"/>
        <end position="348"/>
    </location>
</feature>
<evidence type="ECO:0008006" key="13">
    <source>
        <dbReference type="Google" id="ProtNLM"/>
    </source>
</evidence>
<keyword evidence="3" id="KW-0963">Cytoplasm</keyword>
<keyword evidence="4" id="KW-0597">Phosphoprotein</keyword>
<dbReference type="PANTHER" id="PTHR24123:SF71">
    <property type="entry name" value="ANKYRIN 1, ERYTHROCYTIC A ISOFORM X1"/>
    <property type="match status" value="1"/>
</dbReference>
<dbReference type="Gene3D" id="1.10.533.10">
    <property type="entry name" value="Death Domain, Fas"/>
    <property type="match status" value="1"/>
</dbReference>
<dbReference type="GO" id="GO:0007165">
    <property type="term" value="P:signal transduction"/>
    <property type="evidence" value="ECO:0007669"/>
    <property type="project" value="InterPro"/>
</dbReference>
<feature type="domain" description="Death" evidence="9">
    <location>
        <begin position="495"/>
        <end position="579"/>
    </location>
</feature>
<dbReference type="InterPro" id="IPR051165">
    <property type="entry name" value="Multifunctional_ANK_Repeat"/>
</dbReference>
<dbReference type="AlphaFoldDB" id="A0A8T2MWM3"/>
<reference evidence="11" key="1">
    <citation type="thesis" date="2021" institute="BYU ScholarsArchive" country="Provo, UT, USA">
        <title>Applications of and Algorithms for Genome Assembly and Genomic Analyses with an Emphasis on Marine Teleosts.</title>
        <authorList>
            <person name="Pickett B.D."/>
        </authorList>
    </citation>
    <scope>NUCLEOTIDE SEQUENCE</scope>
    <source>
        <strain evidence="11">HI-2016</strain>
    </source>
</reference>
<evidence type="ECO:0000313" key="12">
    <source>
        <dbReference type="Proteomes" id="UP000824540"/>
    </source>
</evidence>
<dbReference type="CDD" id="cd08805">
    <property type="entry name" value="Death_ank1"/>
    <property type="match status" value="1"/>
</dbReference>
<evidence type="ECO:0000259" key="10">
    <source>
        <dbReference type="PROSITE" id="PS51145"/>
    </source>
</evidence>
<dbReference type="SUPFAM" id="SSF47986">
    <property type="entry name" value="DEATH domain"/>
    <property type="match status" value="1"/>
</dbReference>
<dbReference type="FunFam" id="1.10.533.10:FF:000010">
    <property type="entry name" value="Ankyrin 1"/>
    <property type="match status" value="1"/>
</dbReference>
<name>A0A8T2MWM3_9TELE</name>
<protein>
    <recommendedName>
        <fullName evidence="13">Ankyrin 1, erythrocytic a</fullName>
    </recommendedName>
</protein>
<dbReference type="Pfam" id="PF17809">
    <property type="entry name" value="UPA_2"/>
    <property type="match status" value="1"/>
</dbReference>
<feature type="region of interest" description="Disordered" evidence="8">
    <location>
        <begin position="1"/>
        <end position="39"/>
    </location>
</feature>
<keyword evidence="7" id="KW-0472">Membrane</keyword>
<dbReference type="SMART" id="SM00005">
    <property type="entry name" value="DEATH"/>
    <property type="match status" value="1"/>
</dbReference>
<feature type="non-terminal residue" evidence="11">
    <location>
        <position position="1"/>
    </location>
</feature>
<gene>
    <name evidence="11" type="ORF">JZ751_025432</name>
</gene>
<sequence>MLDSIPQQQHTPMPLPKEYDEDSLIPSSPATETSDNVSPVASPIHTGFLVSFMVDARGGSMRGSRHNGLRVIIPPRTCAAPTRITCRLVKPQKLTNPPPLVEGEGLASRIISLGPASMQFLGPVIVEIPHFAALSRGDRELVVLRSENGSVWKEHRNRYGDEVLETILNGMDEDLESQEELGKKRIRRIISTDFPLYFAVVSRVQQESDLIGPEGGQLTSKLLPLVQATFPETAVTKRVRLGLQAQPVPDELVAKLLGNQATFGPVVTVEPRRRKFHRPIGLRIPLPPSWRESPRDSGEGDTTSLRLLCSVIGRERTRAVAFANLLYRELSAVPYMAKFVVFAKMNEVREGRLRCYCMTDDKMDKTLEQHENFREVMEGMPLHLECSGNLLPVRKATQQPRSFSFQAFRDNRLPVSVKVRDSSKDPSGFLSFLRKSTKYEDSQHVLCNLNITMPPCIKVAGSEDRRRTLTPLALRERYMTLNEPAMASMSAMERTELKMAVISEQLGLSWAELARELVFSVDDINKIRVENPNSLLEQSSALLNLWATREGKRAKMESLYTALRAIDRTDIVNMLEGQGGPQPRPGSREGGGRRHGDHMLSPSMTNGEVAPGDQPRPFPLITPPFICP</sequence>
<dbReference type="PANTHER" id="PTHR24123">
    <property type="entry name" value="ANKYRIN REPEAT-CONTAINING"/>
    <property type="match status" value="1"/>
</dbReference>
<dbReference type="InterPro" id="IPR040745">
    <property type="entry name" value="Ankyrin_UPA"/>
</dbReference>
<dbReference type="SMART" id="SM00218">
    <property type="entry name" value="ZU5"/>
    <property type="match status" value="1"/>
</dbReference>
<proteinExistence type="predicted"/>
<dbReference type="EMBL" id="JAFBMS010000620">
    <property type="protein sequence ID" value="KAG9330411.1"/>
    <property type="molecule type" value="Genomic_DNA"/>
</dbReference>
<evidence type="ECO:0000256" key="7">
    <source>
        <dbReference type="ARBA" id="ARBA00023136"/>
    </source>
</evidence>
<dbReference type="InterPro" id="IPR000488">
    <property type="entry name" value="Death_dom"/>
</dbReference>
<dbReference type="Pfam" id="PF00791">
    <property type="entry name" value="ZU5"/>
    <property type="match status" value="1"/>
</dbReference>
<feature type="compositionally biased region" description="Pro residues" evidence="8">
    <location>
        <begin position="614"/>
        <end position="628"/>
    </location>
</feature>
<evidence type="ECO:0000256" key="8">
    <source>
        <dbReference type="SAM" id="MobiDB-lite"/>
    </source>
</evidence>
<dbReference type="InterPro" id="IPR000906">
    <property type="entry name" value="ZU5_dom"/>
</dbReference>
<evidence type="ECO:0000313" key="11">
    <source>
        <dbReference type="EMBL" id="KAG9330411.1"/>
    </source>
</evidence>
<comment type="subcellular location">
    <subcellularLocation>
        <location evidence="2">Cytoplasm</location>
    </subcellularLocation>
    <subcellularLocation>
        <location evidence="1">Membrane</location>
    </subcellularLocation>
</comment>
<organism evidence="11 12">
    <name type="scientific">Albula glossodonta</name>
    <name type="common">roundjaw bonefish</name>
    <dbReference type="NCBI Taxonomy" id="121402"/>
    <lineage>
        <taxon>Eukaryota</taxon>
        <taxon>Metazoa</taxon>
        <taxon>Chordata</taxon>
        <taxon>Craniata</taxon>
        <taxon>Vertebrata</taxon>
        <taxon>Euteleostomi</taxon>
        <taxon>Actinopterygii</taxon>
        <taxon>Neopterygii</taxon>
        <taxon>Teleostei</taxon>
        <taxon>Albuliformes</taxon>
        <taxon>Albulidae</taxon>
        <taxon>Albula</taxon>
    </lineage>
</organism>
<dbReference type="FunFam" id="2.60.40.2660:FF:000002">
    <property type="entry name" value="Ankyrin-1 isoform B"/>
    <property type="match status" value="1"/>
</dbReference>
<evidence type="ECO:0000259" key="9">
    <source>
        <dbReference type="PROSITE" id="PS50017"/>
    </source>
</evidence>
<keyword evidence="6" id="KW-0040">ANK repeat</keyword>
<feature type="domain" description="ZU5" evidence="10">
    <location>
        <begin position="48"/>
        <end position="203"/>
    </location>
</feature>
<dbReference type="Proteomes" id="UP000824540">
    <property type="component" value="Unassembled WGS sequence"/>
</dbReference>
<comment type="caution">
    <text evidence="11">The sequence shown here is derived from an EMBL/GenBank/DDBJ whole genome shotgun (WGS) entry which is preliminary data.</text>
</comment>
<dbReference type="Pfam" id="PF00531">
    <property type="entry name" value="Death"/>
    <property type="match status" value="1"/>
</dbReference>
<evidence type="ECO:0000256" key="2">
    <source>
        <dbReference type="ARBA" id="ARBA00004496"/>
    </source>
</evidence>
<evidence type="ECO:0000256" key="6">
    <source>
        <dbReference type="ARBA" id="ARBA00023043"/>
    </source>
</evidence>
<dbReference type="PROSITE" id="PS51145">
    <property type="entry name" value="ZU5"/>
    <property type="match status" value="2"/>
</dbReference>
<keyword evidence="12" id="KW-1185">Reference proteome</keyword>
<evidence type="ECO:0000256" key="5">
    <source>
        <dbReference type="ARBA" id="ARBA00022737"/>
    </source>
</evidence>
<evidence type="ECO:0000256" key="1">
    <source>
        <dbReference type="ARBA" id="ARBA00004370"/>
    </source>
</evidence>
<accession>A0A8T2MWM3</accession>
<dbReference type="InterPro" id="IPR011029">
    <property type="entry name" value="DEATH-like_dom_sf"/>
</dbReference>
<dbReference type="OrthoDB" id="20872at2759"/>
<dbReference type="GO" id="GO:0016020">
    <property type="term" value="C:membrane"/>
    <property type="evidence" value="ECO:0007669"/>
    <property type="project" value="UniProtKB-SubCell"/>
</dbReference>
<feature type="compositionally biased region" description="Polar residues" evidence="8">
    <location>
        <begin position="1"/>
        <end position="11"/>
    </location>
</feature>
<dbReference type="GO" id="GO:0005737">
    <property type="term" value="C:cytoplasm"/>
    <property type="evidence" value="ECO:0007669"/>
    <property type="project" value="UniProtKB-SubCell"/>
</dbReference>